<dbReference type="STRING" id="28230.SAMN05878443_0338"/>
<evidence type="ECO:0000259" key="4">
    <source>
        <dbReference type="PROSITE" id="PS51930"/>
    </source>
</evidence>
<comment type="similarity">
    <text evidence="3">Belongs to the bacterial microcompartments protein family.</text>
</comment>
<dbReference type="SUPFAM" id="SSF143414">
    <property type="entry name" value="CcmK-like"/>
    <property type="match status" value="1"/>
</dbReference>
<dbReference type="GO" id="GO:0031469">
    <property type="term" value="C:bacterial microcompartment"/>
    <property type="evidence" value="ECO:0007669"/>
    <property type="project" value="UniProtKB-SubCell"/>
</dbReference>
<name>A0A1N6F1R4_9LACT</name>
<dbReference type="Pfam" id="PF00936">
    <property type="entry name" value="BMC"/>
    <property type="match status" value="1"/>
</dbReference>
<evidence type="ECO:0000256" key="2">
    <source>
        <dbReference type="ARBA" id="ARBA00024446"/>
    </source>
</evidence>
<sequence length="35" mass="3656">MQQKALGLIETRGLIASIKATNAMLKAANVTLTGQ</sequence>
<feature type="domain" description="BMC" evidence="4">
    <location>
        <begin position="5"/>
        <end position="35"/>
    </location>
</feature>
<accession>A0A1N6F1R4</accession>
<evidence type="ECO:0000313" key="5">
    <source>
        <dbReference type="EMBL" id="SIN89157.1"/>
    </source>
</evidence>
<dbReference type="Gene3D" id="3.30.70.1710">
    <property type="match status" value="1"/>
</dbReference>
<dbReference type="AlphaFoldDB" id="A0A1N6F1R4"/>
<dbReference type="InterPro" id="IPR037233">
    <property type="entry name" value="CcmK-like_sf"/>
</dbReference>
<comment type="subcellular location">
    <subcellularLocation>
        <location evidence="1">Bacterial microcompartment</location>
    </subcellularLocation>
</comment>
<evidence type="ECO:0000256" key="1">
    <source>
        <dbReference type="ARBA" id="ARBA00024322"/>
    </source>
</evidence>
<protein>
    <submittedName>
        <fullName evidence="5">BMC domain-containing protein</fullName>
    </submittedName>
</protein>
<dbReference type="Proteomes" id="UP000184758">
    <property type="component" value="Unassembled WGS sequence"/>
</dbReference>
<keyword evidence="2" id="KW-1283">Bacterial microcompartment</keyword>
<dbReference type="EMBL" id="FSRN01000001">
    <property type="protein sequence ID" value="SIN89157.1"/>
    <property type="molecule type" value="Genomic_DNA"/>
</dbReference>
<keyword evidence="6" id="KW-1185">Reference proteome</keyword>
<reference evidence="6" key="1">
    <citation type="submission" date="2016-11" db="EMBL/GenBank/DDBJ databases">
        <authorList>
            <person name="Varghese N."/>
            <person name="Submissions S."/>
        </authorList>
    </citation>
    <scope>NUCLEOTIDE SEQUENCE [LARGE SCALE GENOMIC DNA]</scope>
    <source>
        <strain evidence="6">313</strain>
    </source>
</reference>
<dbReference type="InterPro" id="IPR044872">
    <property type="entry name" value="CcmK/CsoS1_BMC"/>
</dbReference>
<dbReference type="InterPro" id="IPR000249">
    <property type="entry name" value="BMC_dom"/>
</dbReference>
<gene>
    <name evidence="5" type="ORF">SAMN05878443_0338</name>
</gene>
<organism evidence="5 6">
    <name type="scientific">Carnobacterium alterfunditum</name>
    <dbReference type="NCBI Taxonomy" id="28230"/>
    <lineage>
        <taxon>Bacteria</taxon>
        <taxon>Bacillati</taxon>
        <taxon>Bacillota</taxon>
        <taxon>Bacilli</taxon>
        <taxon>Lactobacillales</taxon>
        <taxon>Carnobacteriaceae</taxon>
        <taxon>Carnobacterium</taxon>
    </lineage>
</organism>
<evidence type="ECO:0000313" key="6">
    <source>
        <dbReference type="Proteomes" id="UP000184758"/>
    </source>
</evidence>
<dbReference type="PROSITE" id="PS51930">
    <property type="entry name" value="BMC_2"/>
    <property type="match status" value="1"/>
</dbReference>
<dbReference type="OrthoDB" id="9812608at2"/>
<proteinExistence type="inferred from homology"/>
<evidence type="ECO:0000256" key="3">
    <source>
        <dbReference type="PROSITE-ProRule" id="PRU01278"/>
    </source>
</evidence>